<feature type="transmembrane region" description="Helical" evidence="1">
    <location>
        <begin position="129"/>
        <end position="150"/>
    </location>
</feature>
<dbReference type="RefSeq" id="WP_379811956.1">
    <property type="nucleotide sequence ID" value="NZ_JBHUPC010000013.1"/>
</dbReference>
<sequence length="216" mass="25690">MFKQETPNHFETIVKFFIVLAISTMVFILPFFLYSRYGGMGLIMYMVMVIMLSPSIAFTYKKFIYFRKDELKNAFLDKKIQIGLTILLNLVVFITIGFNTLIQTKNLLFLYLLCYAPAFLYYRKRLVPYSSVVIASLLMSVLLLFNFCFIDNIKEEKYRYFYNESDAVIYLENENYKEYKGMRMFFLDQRIQNQGTITYVLADGILGFRVVKEYRL</sequence>
<proteinExistence type="predicted"/>
<comment type="caution">
    <text evidence="2">The sequence shown here is derived from an EMBL/GenBank/DDBJ whole genome shotgun (WGS) entry which is preliminary data.</text>
</comment>
<keyword evidence="1" id="KW-1133">Transmembrane helix</keyword>
<feature type="transmembrane region" description="Helical" evidence="1">
    <location>
        <begin position="80"/>
        <end position="99"/>
    </location>
</feature>
<reference evidence="3" key="1">
    <citation type="journal article" date="2019" name="Int. J. Syst. Evol. Microbiol.">
        <title>The Global Catalogue of Microorganisms (GCM) 10K type strain sequencing project: providing services to taxonomists for standard genome sequencing and annotation.</title>
        <authorList>
            <consortium name="The Broad Institute Genomics Platform"/>
            <consortium name="The Broad Institute Genome Sequencing Center for Infectious Disease"/>
            <person name="Wu L."/>
            <person name="Ma J."/>
        </authorList>
    </citation>
    <scope>NUCLEOTIDE SEQUENCE [LARGE SCALE GENOMIC DNA]</scope>
    <source>
        <strain evidence="3">KCTC 22671</strain>
    </source>
</reference>
<gene>
    <name evidence="2" type="ORF">ACFS5J_09825</name>
</gene>
<feature type="transmembrane region" description="Helical" evidence="1">
    <location>
        <begin position="12"/>
        <end position="35"/>
    </location>
</feature>
<evidence type="ECO:0000313" key="2">
    <source>
        <dbReference type="EMBL" id="MFD2892310.1"/>
    </source>
</evidence>
<keyword evidence="1" id="KW-0472">Membrane</keyword>
<protein>
    <submittedName>
        <fullName evidence="2">Uncharacterized protein</fullName>
    </submittedName>
</protein>
<keyword evidence="1" id="KW-0812">Transmembrane</keyword>
<organism evidence="2 3">
    <name type="scientific">Flavobacterium chuncheonense</name>
    <dbReference type="NCBI Taxonomy" id="2026653"/>
    <lineage>
        <taxon>Bacteria</taxon>
        <taxon>Pseudomonadati</taxon>
        <taxon>Bacteroidota</taxon>
        <taxon>Flavobacteriia</taxon>
        <taxon>Flavobacteriales</taxon>
        <taxon>Flavobacteriaceae</taxon>
        <taxon>Flavobacterium</taxon>
    </lineage>
</organism>
<name>A0ABW5YMR5_9FLAO</name>
<dbReference type="EMBL" id="JBHUPC010000013">
    <property type="protein sequence ID" value="MFD2892310.1"/>
    <property type="molecule type" value="Genomic_DNA"/>
</dbReference>
<keyword evidence="3" id="KW-1185">Reference proteome</keyword>
<dbReference type="Proteomes" id="UP001597534">
    <property type="component" value="Unassembled WGS sequence"/>
</dbReference>
<evidence type="ECO:0000313" key="3">
    <source>
        <dbReference type="Proteomes" id="UP001597534"/>
    </source>
</evidence>
<feature type="transmembrane region" description="Helical" evidence="1">
    <location>
        <begin position="42"/>
        <end position="60"/>
    </location>
</feature>
<accession>A0ABW5YMR5</accession>
<evidence type="ECO:0000256" key="1">
    <source>
        <dbReference type="SAM" id="Phobius"/>
    </source>
</evidence>